<proteinExistence type="predicted"/>
<dbReference type="InterPro" id="IPR027396">
    <property type="entry name" value="DsrEFH-like"/>
</dbReference>
<keyword evidence="2" id="KW-1185">Reference proteome</keyword>
<sequence length="94" mass="10007">MGVLHLLSQPPGPVWESLVPRLGDGDRVLLLGDGVYGLRHPLLGRLQDTGAGIAALAPDLVARGVEPPGAEGIRVIDYEEFVDLTVACVRILSW</sequence>
<dbReference type="SUPFAM" id="SSF75169">
    <property type="entry name" value="DsrEFH-like"/>
    <property type="match status" value="1"/>
</dbReference>
<dbReference type="PANTHER" id="PTHR37526">
    <property type="entry name" value="PROTEIN TUSB"/>
    <property type="match status" value="1"/>
</dbReference>
<organism evidence="1 2">
    <name type="scientific">Methylomarinovum caldicuralii</name>
    <dbReference type="NCBI Taxonomy" id="438856"/>
    <lineage>
        <taxon>Bacteria</taxon>
        <taxon>Pseudomonadati</taxon>
        <taxon>Pseudomonadota</taxon>
        <taxon>Gammaproteobacteria</taxon>
        <taxon>Methylococcales</taxon>
        <taxon>Methylothermaceae</taxon>
        <taxon>Methylomarinovum</taxon>
    </lineage>
</organism>
<dbReference type="KEGG" id="mcau:MIT9_P0457"/>
<dbReference type="InterPro" id="IPR007215">
    <property type="entry name" value="Sulphur_relay_TusB/DsrH"/>
</dbReference>
<dbReference type="PANTHER" id="PTHR37526:SF1">
    <property type="entry name" value="PROTEIN TUSB"/>
    <property type="match status" value="1"/>
</dbReference>
<protein>
    <submittedName>
        <fullName evidence="1">tRNA 2-thiouridine synthesizing protein B</fullName>
    </submittedName>
</protein>
<dbReference type="NCBIfam" id="TIGR03011">
    <property type="entry name" value="sulf_tusB_dsrH"/>
    <property type="match status" value="1"/>
</dbReference>
<gene>
    <name evidence="1" type="ORF">MIT9_P0457</name>
</gene>
<dbReference type="Gene3D" id="3.40.1260.10">
    <property type="entry name" value="DsrEFH-like"/>
    <property type="match status" value="1"/>
</dbReference>
<evidence type="ECO:0000313" key="1">
    <source>
        <dbReference type="EMBL" id="BCX80879.1"/>
    </source>
</evidence>
<reference evidence="2" key="1">
    <citation type="journal article" date="2024" name="Int. J. Syst. Evol. Microbiol.">
        <title>Methylomarinovum tepidoasis sp. nov., a moderately thermophilic methanotroph of the family Methylothermaceae isolated from a deep-sea hydrothermal field.</title>
        <authorList>
            <person name="Hirayama H."/>
            <person name="Takaki Y."/>
            <person name="Abe M."/>
            <person name="Miyazaki M."/>
            <person name="Uematsu K."/>
            <person name="Matsui Y."/>
            <person name="Takai K."/>
        </authorList>
    </citation>
    <scope>NUCLEOTIDE SEQUENCE [LARGE SCALE GENOMIC DNA]</scope>
    <source>
        <strain evidence="2">IT-9</strain>
    </source>
</reference>
<dbReference type="Pfam" id="PF04077">
    <property type="entry name" value="DsrH"/>
    <property type="match status" value="1"/>
</dbReference>
<dbReference type="GO" id="GO:1990228">
    <property type="term" value="C:sulfurtransferase complex"/>
    <property type="evidence" value="ECO:0007669"/>
    <property type="project" value="TreeGrafter"/>
</dbReference>
<name>A0AAU9C4U9_9GAMM</name>
<evidence type="ECO:0000313" key="2">
    <source>
        <dbReference type="Proteomes" id="UP001321825"/>
    </source>
</evidence>
<accession>A0AAU9C4U9</accession>
<dbReference type="AlphaFoldDB" id="A0AAU9C4U9"/>
<dbReference type="Proteomes" id="UP001321825">
    <property type="component" value="Chromosome"/>
</dbReference>
<dbReference type="EMBL" id="AP024714">
    <property type="protein sequence ID" value="BCX80879.1"/>
    <property type="molecule type" value="Genomic_DNA"/>
</dbReference>
<dbReference type="GO" id="GO:0002143">
    <property type="term" value="P:tRNA wobble position uridine thiolation"/>
    <property type="evidence" value="ECO:0007669"/>
    <property type="project" value="InterPro"/>
</dbReference>